<dbReference type="STRING" id="580332.Slit_2431"/>
<dbReference type="EMBL" id="CP001965">
    <property type="protein sequence ID" value="ADE12656.1"/>
    <property type="molecule type" value="Genomic_DNA"/>
</dbReference>
<dbReference type="KEGG" id="slt:Slit_2431"/>
<reference evidence="3 4" key="1">
    <citation type="submission" date="2010-03" db="EMBL/GenBank/DDBJ databases">
        <title>Complete sequence of Sideroxydans lithotrophicus ES-1.</title>
        <authorList>
            <consortium name="US DOE Joint Genome Institute"/>
            <person name="Lucas S."/>
            <person name="Copeland A."/>
            <person name="Lapidus A."/>
            <person name="Cheng J.-F."/>
            <person name="Bruce D."/>
            <person name="Goodwin L."/>
            <person name="Pitluck S."/>
            <person name="Munk A.C."/>
            <person name="Detter J.C."/>
            <person name="Han C."/>
            <person name="Tapia R."/>
            <person name="Larimer F."/>
            <person name="Land M."/>
            <person name="Hauser L."/>
            <person name="Kyrpides N."/>
            <person name="Ivanova N."/>
            <person name="Emerson D."/>
            <person name="Woyke T."/>
        </authorList>
    </citation>
    <scope>NUCLEOTIDE SEQUENCE [LARGE SCALE GENOMIC DNA]</scope>
    <source>
        <strain evidence="3 4">ES-1</strain>
    </source>
</reference>
<dbReference type="eggNOG" id="COG3943">
    <property type="taxonomic scope" value="Bacteria"/>
</dbReference>
<keyword evidence="4" id="KW-1185">Reference proteome</keyword>
<name>D5CMI4_SIDLE</name>
<dbReference type="Pfam" id="PF13310">
    <property type="entry name" value="Virulence_RhuM"/>
    <property type="match status" value="1"/>
</dbReference>
<dbReference type="PROSITE" id="PS51459">
    <property type="entry name" value="FIDO"/>
    <property type="match status" value="1"/>
</dbReference>
<evidence type="ECO:0000313" key="4">
    <source>
        <dbReference type="Proteomes" id="UP000001625"/>
    </source>
</evidence>
<organism evidence="3 4">
    <name type="scientific">Sideroxydans lithotrophicus (strain ES-1)</name>
    <dbReference type="NCBI Taxonomy" id="580332"/>
    <lineage>
        <taxon>Bacteria</taxon>
        <taxon>Pseudomonadati</taxon>
        <taxon>Pseudomonadota</taxon>
        <taxon>Betaproteobacteria</taxon>
        <taxon>Nitrosomonadales</taxon>
        <taxon>Gallionellaceae</taxon>
        <taxon>Sideroxydans</taxon>
    </lineage>
</organism>
<keyword evidence="1" id="KW-0175">Coiled coil</keyword>
<dbReference type="PANTHER" id="PTHR35810:SF1">
    <property type="entry name" value="CYTOPLASMIC PROTEIN"/>
    <property type="match status" value="1"/>
</dbReference>
<dbReference type="Gene3D" id="1.20.120.1870">
    <property type="entry name" value="Fic/DOC protein, Fido domain"/>
    <property type="match status" value="1"/>
</dbReference>
<evidence type="ECO:0000313" key="3">
    <source>
        <dbReference type="EMBL" id="ADE12656.1"/>
    </source>
</evidence>
<dbReference type="eggNOG" id="COG3654">
    <property type="taxonomic scope" value="Bacteria"/>
</dbReference>
<accession>D5CMI4</accession>
<dbReference type="SUPFAM" id="SSF140931">
    <property type="entry name" value="Fic-like"/>
    <property type="match status" value="1"/>
</dbReference>
<gene>
    <name evidence="3" type="ordered locus">Slit_2431</name>
</gene>
<dbReference type="InterPro" id="IPR053737">
    <property type="entry name" value="Type_II_TA_Toxin"/>
</dbReference>
<evidence type="ECO:0000256" key="1">
    <source>
        <dbReference type="SAM" id="Coils"/>
    </source>
</evidence>
<dbReference type="OrthoDB" id="9802752at2"/>
<dbReference type="PANTHER" id="PTHR35810">
    <property type="entry name" value="CYTOPLASMIC PROTEIN-RELATED"/>
    <property type="match status" value="1"/>
</dbReference>
<dbReference type="InterPro" id="IPR003812">
    <property type="entry name" value="Fido"/>
</dbReference>
<protein>
    <submittedName>
        <fullName evidence="3">Filamentation induced by cAMP protein Fic</fullName>
    </submittedName>
</protein>
<dbReference type="InterPro" id="IPR036597">
    <property type="entry name" value="Fido-like_dom_sf"/>
</dbReference>
<sequence>MQPQTNPQTPIVIYQSADGSIATEVRLEGETVWLSQAQLIELFRRDQSVISRHIRSVFAEGELQPESNMQKMHIANSDRPITLYSLDVIISVGYRVKSPEGTRFRIWANRVLKDYLVQGYALNQQRLEAQQEKMAELKQAIALSARLIHNKELSSTESQGILAILEKYSHALTVLDDYDHQRLQVVGTRTRALPKIAYDEAMQQILLWRQQEKLGGLFGNEKDESFKSSLETIYQTFDGKELYPSIEEKAANLLYFIVKNHSFTDGNKRIAAAIFVWFLQRHDFLYNPEGEKRIADNALVAFTLLIAESKPDEREMMVKVIINLINGKNV</sequence>
<dbReference type="Pfam" id="PF02661">
    <property type="entry name" value="Fic"/>
    <property type="match status" value="1"/>
</dbReference>
<feature type="coiled-coil region" evidence="1">
    <location>
        <begin position="120"/>
        <end position="147"/>
    </location>
</feature>
<feature type="domain" description="Fido" evidence="2">
    <location>
        <begin position="185"/>
        <end position="323"/>
    </location>
</feature>
<evidence type="ECO:0000259" key="2">
    <source>
        <dbReference type="PROSITE" id="PS51459"/>
    </source>
</evidence>
<dbReference type="HOGENOM" id="CLU_048266_1_0_4"/>
<proteinExistence type="predicted"/>
<dbReference type="Proteomes" id="UP000001625">
    <property type="component" value="Chromosome"/>
</dbReference>
<dbReference type="InterPro" id="IPR011204">
    <property type="entry name" value="Virulence_RhuM-like"/>
</dbReference>
<dbReference type="AlphaFoldDB" id="D5CMI4"/>